<protein>
    <submittedName>
        <fullName evidence="2">Uncharacterized protein</fullName>
    </submittedName>
</protein>
<keyword evidence="3" id="KW-1185">Reference proteome</keyword>
<keyword evidence="1" id="KW-1133">Transmembrane helix</keyword>
<dbReference type="EMBL" id="QKYT01000390">
    <property type="protein sequence ID" value="RIA86007.1"/>
    <property type="molecule type" value="Genomic_DNA"/>
</dbReference>
<organism evidence="2 3">
    <name type="scientific">Glomus cerebriforme</name>
    <dbReference type="NCBI Taxonomy" id="658196"/>
    <lineage>
        <taxon>Eukaryota</taxon>
        <taxon>Fungi</taxon>
        <taxon>Fungi incertae sedis</taxon>
        <taxon>Mucoromycota</taxon>
        <taxon>Glomeromycotina</taxon>
        <taxon>Glomeromycetes</taxon>
        <taxon>Glomerales</taxon>
        <taxon>Glomeraceae</taxon>
        <taxon>Glomus</taxon>
    </lineage>
</organism>
<reference evidence="2 3" key="1">
    <citation type="submission" date="2018-06" db="EMBL/GenBank/DDBJ databases">
        <title>Comparative genomics reveals the genomic features of Rhizophagus irregularis, R. cerebriforme, R. diaphanum and Gigaspora rosea, and their symbiotic lifestyle signature.</title>
        <authorList>
            <person name="Morin E."/>
            <person name="San Clemente H."/>
            <person name="Chen E.C.H."/>
            <person name="De La Providencia I."/>
            <person name="Hainaut M."/>
            <person name="Kuo A."/>
            <person name="Kohler A."/>
            <person name="Murat C."/>
            <person name="Tang N."/>
            <person name="Roy S."/>
            <person name="Loubradou J."/>
            <person name="Henrissat B."/>
            <person name="Grigoriev I.V."/>
            <person name="Corradi N."/>
            <person name="Roux C."/>
            <person name="Martin F.M."/>
        </authorList>
    </citation>
    <scope>NUCLEOTIDE SEQUENCE [LARGE SCALE GENOMIC DNA]</scope>
    <source>
        <strain evidence="2 3">DAOM 227022</strain>
    </source>
</reference>
<feature type="transmembrane region" description="Helical" evidence="1">
    <location>
        <begin position="24"/>
        <end position="45"/>
    </location>
</feature>
<gene>
    <name evidence="2" type="ORF">C1645_780645</name>
</gene>
<name>A0A397SPZ1_9GLOM</name>
<comment type="caution">
    <text evidence="2">The sequence shown here is derived from an EMBL/GenBank/DDBJ whole genome shotgun (WGS) entry which is preliminary data.</text>
</comment>
<sequence length="82" mass="9965">MKFTLCLVVLHKIKDRLIFCREEIVITIFFLCLYVNSYFIGSHYLSQHDNKLFVRHRVIKDDRKLIIYAYVLRELFESILPI</sequence>
<keyword evidence="1" id="KW-0812">Transmembrane</keyword>
<evidence type="ECO:0000313" key="3">
    <source>
        <dbReference type="Proteomes" id="UP000265703"/>
    </source>
</evidence>
<evidence type="ECO:0000313" key="2">
    <source>
        <dbReference type="EMBL" id="RIA86007.1"/>
    </source>
</evidence>
<dbReference type="Proteomes" id="UP000265703">
    <property type="component" value="Unassembled WGS sequence"/>
</dbReference>
<dbReference type="AlphaFoldDB" id="A0A397SPZ1"/>
<accession>A0A397SPZ1</accession>
<keyword evidence="1" id="KW-0472">Membrane</keyword>
<evidence type="ECO:0000256" key="1">
    <source>
        <dbReference type="SAM" id="Phobius"/>
    </source>
</evidence>
<proteinExistence type="predicted"/>